<dbReference type="EMBL" id="JAFIMU010000005">
    <property type="protein sequence ID" value="MBN8227849.1"/>
    <property type="molecule type" value="Genomic_DNA"/>
</dbReference>
<feature type="signal peptide" evidence="1">
    <location>
        <begin position="1"/>
        <end position="21"/>
    </location>
</feature>
<proteinExistence type="predicted"/>
<dbReference type="RefSeq" id="WP_207050682.1">
    <property type="nucleotide sequence ID" value="NZ_JAFIMU010000005.1"/>
</dbReference>
<evidence type="ECO:0000313" key="3">
    <source>
        <dbReference type="Proteomes" id="UP000664052"/>
    </source>
</evidence>
<evidence type="ECO:0000313" key="2">
    <source>
        <dbReference type="EMBL" id="MBN8227849.1"/>
    </source>
</evidence>
<keyword evidence="1" id="KW-0732">Signal</keyword>
<keyword evidence="3" id="KW-1185">Reference proteome</keyword>
<gene>
    <name evidence="2" type="ORF">JYK02_10030</name>
</gene>
<evidence type="ECO:0000256" key="1">
    <source>
        <dbReference type="SAM" id="SignalP"/>
    </source>
</evidence>
<accession>A0ABS3D865</accession>
<evidence type="ECO:0008006" key="4">
    <source>
        <dbReference type="Google" id="ProtNLM"/>
    </source>
</evidence>
<organism evidence="2 3">
    <name type="scientific">Corallococcus macrosporus</name>
    <dbReference type="NCBI Taxonomy" id="35"/>
    <lineage>
        <taxon>Bacteria</taxon>
        <taxon>Pseudomonadati</taxon>
        <taxon>Myxococcota</taxon>
        <taxon>Myxococcia</taxon>
        <taxon>Myxococcales</taxon>
        <taxon>Cystobacterineae</taxon>
        <taxon>Myxococcaceae</taxon>
        <taxon>Corallococcus</taxon>
    </lineage>
</organism>
<feature type="chain" id="PRO_5046975886" description="DUF1795 domain-containing protein" evidence="1">
    <location>
        <begin position="22"/>
        <end position="158"/>
    </location>
</feature>
<dbReference type="Proteomes" id="UP000664052">
    <property type="component" value="Unassembled WGS sequence"/>
</dbReference>
<sequence length="158" mass="16924">MRRFLVSLLLMPGLLAAPAFAGDIVHRETGLTIALPESWSAAQDGDVLIATGPGAQLSMVFMVTDIRSTGDLVADVTREMGGQLRDARLTSEPEARRVNTLMQTHAEGVGTCSDGTTCDWDLALVSGARRNLLVVTVGDLTPEEATVHEVYASIRTRM</sequence>
<reference evidence="2 3" key="1">
    <citation type="submission" date="2021-02" db="EMBL/GenBank/DDBJ databases">
        <title>De Novo genome assembly of isolated myxobacteria.</title>
        <authorList>
            <person name="Stevens D.C."/>
        </authorList>
    </citation>
    <scope>NUCLEOTIDE SEQUENCE [LARGE SCALE GENOMIC DNA]</scope>
    <source>
        <strain evidence="2 3">ATCC 29039</strain>
    </source>
</reference>
<name>A0ABS3D865_9BACT</name>
<protein>
    <recommendedName>
        <fullName evidence="4">DUF1795 domain-containing protein</fullName>
    </recommendedName>
</protein>
<comment type="caution">
    <text evidence="2">The sequence shown here is derived from an EMBL/GenBank/DDBJ whole genome shotgun (WGS) entry which is preliminary data.</text>
</comment>